<comment type="caution">
    <text evidence="2">The sequence shown here is derived from an EMBL/GenBank/DDBJ whole genome shotgun (WGS) entry which is preliminary data.</text>
</comment>
<dbReference type="InterPro" id="IPR037095">
    <property type="entry name" value="RBP-J/Cbf11_DNA-bd_sf"/>
</dbReference>
<evidence type="ECO:0000313" key="3">
    <source>
        <dbReference type="Proteomes" id="UP000031036"/>
    </source>
</evidence>
<keyword evidence="3" id="KW-1185">Reference proteome</keyword>
<gene>
    <name evidence="2" type="ORF">Tcan_17126</name>
</gene>
<dbReference type="InterPro" id="IPR015351">
    <property type="entry name" value="RBP-J/Cbf11/Cbf12_DNA-bd"/>
</dbReference>
<dbReference type="OrthoDB" id="5600360at2759"/>
<dbReference type="GO" id="GO:0005634">
    <property type="term" value="C:nucleus"/>
    <property type="evidence" value="ECO:0007669"/>
    <property type="project" value="InterPro"/>
</dbReference>
<evidence type="ECO:0000259" key="1">
    <source>
        <dbReference type="Pfam" id="PF09271"/>
    </source>
</evidence>
<evidence type="ECO:0000313" key="2">
    <source>
        <dbReference type="EMBL" id="KHN72799.1"/>
    </source>
</evidence>
<proteinExistence type="predicted"/>
<organism evidence="2 3">
    <name type="scientific">Toxocara canis</name>
    <name type="common">Canine roundworm</name>
    <dbReference type="NCBI Taxonomy" id="6265"/>
    <lineage>
        <taxon>Eukaryota</taxon>
        <taxon>Metazoa</taxon>
        <taxon>Ecdysozoa</taxon>
        <taxon>Nematoda</taxon>
        <taxon>Chromadorea</taxon>
        <taxon>Rhabditida</taxon>
        <taxon>Spirurina</taxon>
        <taxon>Ascaridomorpha</taxon>
        <taxon>Ascaridoidea</taxon>
        <taxon>Toxocaridae</taxon>
        <taxon>Toxocara</taxon>
    </lineage>
</organism>
<dbReference type="EMBL" id="JPKZ01003191">
    <property type="protein sequence ID" value="KHN72799.1"/>
    <property type="molecule type" value="Genomic_DNA"/>
</dbReference>
<dbReference type="GO" id="GO:0003677">
    <property type="term" value="F:DNA binding"/>
    <property type="evidence" value="ECO:0007669"/>
    <property type="project" value="InterPro"/>
</dbReference>
<dbReference type="Gene3D" id="2.60.40.1450">
    <property type="entry name" value="LAG1, DNA binding domain"/>
    <property type="match status" value="1"/>
</dbReference>
<reference evidence="2 3" key="1">
    <citation type="submission" date="2014-11" db="EMBL/GenBank/DDBJ databases">
        <title>Genetic blueprint of the zoonotic pathogen Toxocara canis.</title>
        <authorList>
            <person name="Zhu X.-Q."/>
            <person name="Korhonen P.K."/>
            <person name="Cai H."/>
            <person name="Young N.D."/>
            <person name="Nejsum P."/>
            <person name="von Samson-Himmelstjerna G."/>
            <person name="Boag P.R."/>
            <person name="Tan P."/>
            <person name="Li Q."/>
            <person name="Min J."/>
            <person name="Yang Y."/>
            <person name="Wang X."/>
            <person name="Fang X."/>
            <person name="Hall R.S."/>
            <person name="Hofmann A."/>
            <person name="Sternberg P.W."/>
            <person name="Jex A.R."/>
            <person name="Gasser R.B."/>
        </authorList>
    </citation>
    <scope>NUCLEOTIDE SEQUENCE [LARGE SCALE GENOMIC DNA]</scope>
    <source>
        <strain evidence="2">PN_DK_2014</strain>
    </source>
</reference>
<sequence length="256" mass="27457">MDYASLPSQPTPGGLHVHPASSSAQFVAISPSASPHELAVAAAVSSSSFYGAPSLELSASPSGASPSYYYSQQPIHQPSVHPQTALWHSGSSFQHFGGHPSMLPPHHQIQQQQLLYHSQQLNQCAMDPFYAGAPTSSGSAFGSSCAGAFDGFNGAPTGVPAPLQQSAPYGPMMPIPEQMHFLNVISEQQPLTSEVMQDYLNNRQKYDCIVSIFHAKVAQKSYGNEKRRSLGCSENVSGRTDVHEELPAGTTRIYRD</sequence>
<dbReference type="Proteomes" id="UP000031036">
    <property type="component" value="Unassembled WGS sequence"/>
</dbReference>
<protein>
    <recommendedName>
        <fullName evidence="1">RBP-J/Cbf11/Cbf12 DNA binding domain-containing protein</fullName>
    </recommendedName>
</protein>
<dbReference type="STRING" id="6265.A0A0B2UUB4"/>
<dbReference type="Pfam" id="PF09271">
    <property type="entry name" value="LAG1-DNAbind"/>
    <property type="match status" value="1"/>
</dbReference>
<name>A0A0B2UUB4_TOXCA</name>
<dbReference type="InterPro" id="IPR040159">
    <property type="entry name" value="CLS_fam"/>
</dbReference>
<accession>A0A0B2UUB4</accession>
<feature type="domain" description="RBP-J/Cbf11/Cbf12 DNA binding" evidence="1">
    <location>
        <begin position="210"/>
        <end position="227"/>
    </location>
</feature>
<dbReference type="AlphaFoldDB" id="A0A0B2UUB4"/>
<dbReference type="GO" id="GO:0001228">
    <property type="term" value="F:DNA-binding transcription activator activity, RNA polymerase II-specific"/>
    <property type="evidence" value="ECO:0007669"/>
    <property type="project" value="InterPro"/>
</dbReference>
<dbReference type="InterPro" id="IPR008967">
    <property type="entry name" value="p53-like_TF_DNA-bd_sf"/>
</dbReference>
<dbReference type="PANTHER" id="PTHR10665">
    <property type="entry name" value="RECOMBINING BINDING PROTEIN SUPPRESSOR OF HAIRLESS"/>
    <property type="match status" value="1"/>
</dbReference>
<dbReference type="SUPFAM" id="SSF49417">
    <property type="entry name" value="p53-like transcription factors"/>
    <property type="match status" value="1"/>
</dbReference>